<proteinExistence type="inferred from homology"/>
<sequence length="234" mass="24892">MRIIPAIDLIGGKCVRLYQGDFNQTTEVAPDPVAQLERFIEMGAEMVHIVDLDGAKTGRPAQFELIASLCKTAAVPVEVGGGIRNLDTVHQYAEIGVSRIVLGTAAIENRDFLKAAVAEYPEKIVAGIDAKNGKVAAHGWLAVTEMDYIGFAKEIESLGVSRIVFTDISRDGTMKGPNLDALKALIEAVSCDIIASGGITSEQDVKNLDAIGVKEGIVGKAIYEGKIRLKGAAR</sequence>
<dbReference type="AlphaFoldDB" id="A0A150JP77"/>
<evidence type="ECO:0000256" key="11">
    <source>
        <dbReference type="ARBA" id="ARBA00030547"/>
    </source>
</evidence>
<protein>
    <recommendedName>
        <fullName evidence="6 12">1-(5-phosphoribosyl)-5-[(5-phosphoribosylamino)methylideneamino] imidazole-4-carboxamide isomerase</fullName>
        <ecNumber evidence="5 12">5.3.1.16</ecNumber>
    </recommendedName>
    <alternativeName>
        <fullName evidence="11 12">Phosphoribosylformimino-5-aminoimidazole carboxamide ribotide isomerase</fullName>
    </alternativeName>
</protein>
<dbReference type="CDD" id="cd04732">
    <property type="entry name" value="HisA"/>
    <property type="match status" value="1"/>
</dbReference>
<gene>
    <name evidence="12" type="primary">hisA</name>
    <name evidence="16" type="ORF">B4098_3302</name>
    <name evidence="15" type="ORF">HMPREF3213_03683</name>
</gene>
<dbReference type="EC" id="5.3.1.16" evidence="5 12"/>
<comment type="catalytic activity">
    <reaction evidence="1 12 14">
        <text>1-(5-phospho-beta-D-ribosyl)-5-[(5-phospho-beta-D-ribosylamino)methylideneamino]imidazole-4-carboxamide = 5-[(5-phospho-1-deoxy-D-ribulos-1-ylimino)methylamino]-1-(5-phospho-beta-D-ribosyl)imidazole-4-carboxamide</text>
        <dbReference type="Rhea" id="RHEA:15469"/>
        <dbReference type="ChEBI" id="CHEBI:58435"/>
        <dbReference type="ChEBI" id="CHEBI:58525"/>
        <dbReference type="EC" id="5.3.1.16"/>
    </reaction>
</comment>
<dbReference type="EMBL" id="LRPN01000187">
    <property type="protein sequence ID" value="KWZ76849.1"/>
    <property type="molecule type" value="Genomic_DNA"/>
</dbReference>
<comment type="caution">
    <text evidence="16">The sequence shown here is derived from an EMBL/GenBank/DDBJ whole genome shotgun (WGS) entry which is preliminary data.</text>
</comment>
<evidence type="ECO:0000256" key="12">
    <source>
        <dbReference type="HAMAP-Rule" id="MF_01014"/>
    </source>
</evidence>
<dbReference type="Pfam" id="PF00977">
    <property type="entry name" value="His_biosynth"/>
    <property type="match status" value="1"/>
</dbReference>
<dbReference type="HAMAP" id="MF_01014">
    <property type="entry name" value="HisA"/>
    <property type="match status" value="1"/>
</dbReference>
<dbReference type="PATRIC" id="fig|1398.22.peg.3690"/>
<evidence type="ECO:0000256" key="13">
    <source>
        <dbReference type="RuleBase" id="RU003657"/>
    </source>
</evidence>
<keyword evidence="7 12" id="KW-0963">Cytoplasm</keyword>
<dbReference type="Proteomes" id="UP000070376">
    <property type="component" value="Unassembled WGS sequence"/>
</dbReference>
<dbReference type="FunFam" id="3.20.20.70:FF:000009">
    <property type="entry name" value="1-(5-phosphoribosyl)-5-[(5-phosphoribosylamino)methylideneamino] imidazole-4-carboxamide isomerase"/>
    <property type="match status" value="1"/>
</dbReference>
<dbReference type="PANTHER" id="PTHR43090:SF2">
    <property type="entry name" value="1-(5-PHOSPHORIBOSYL)-5-[(5-PHOSPHORIBOSYLAMINO)METHYLIDENEAMINO] IMIDAZOLE-4-CARBOXAMIDE ISOMERASE"/>
    <property type="match status" value="1"/>
</dbReference>
<evidence type="ECO:0000313" key="16">
    <source>
        <dbReference type="EMBL" id="KYC66305.1"/>
    </source>
</evidence>
<dbReference type="InterPro" id="IPR044524">
    <property type="entry name" value="Isoase_HisA-like"/>
</dbReference>
<dbReference type="GO" id="GO:0005737">
    <property type="term" value="C:cytoplasm"/>
    <property type="evidence" value="ECO:0007669"/>
    <property type="project" value="UniProtKB-SubCell"/>
</dbReference>
<evidence type="ECO:0000256" key="2">
    <source>
        <dbReference type="ARBA" id="ARBA00004496"/>
    </source>
</evidence>
<reference evidence="17" key="2">
    <citation type="submission" date="2016-01" db="EMBL/GenBank/DDBJ databases">
        <authorList>
            <person name="Mitreva M."/>
            <person name="Pepin K.H."/>
            <person name="Mihindukulasuriya K.A."/>
            <person name="Fulton R."/>
            <person name="Fronick C."/>
            <person name="O'Laughlin M."/>
            <person name="Miner T."/>
            <person name="Herter B."/>
            <person name="Rosa B.A."/>
            <person name="Cordes M."/>
            <person name="Tomlinson C."/>
            <person name="Wollam A."/>
            <person name="Palsikar V.B."/>
            <person name="Mardis E.R."/>
            <person name="Wilson R.K."/>
        </authorList>
    </citation>
    <scope>NUCLEOTIDE SEQUENCE [LARGE SCALE GENOMIC DNA]</scope>
    <source>
        <strain evidence="17">GED7749B</strain>
    </source>
</reference>
<evidence type="ECO:0000256" key="6">
    <source>
        <dbReference type="ARBA" id="ARBA00018464"/>
    </source>
</evidence>
<evidence type="ECO:0000256" key="8">
    <source>
        <dbReference type="ARBA" id="ARBA00022605"/>
    </source>
</evidence>
<dbReference type="EMBL" id="LQYG01000009">
    <property type="protein sequence ID" value="KYC66305.1"/>
    <property type="molecule type" value="Genomic_DNA"/>
</dbReference>
<evidence type="ECO:0000256" key="1">
    <source>
        <dbReference type="ARBA" id="ARBA00000901"/>
    </source>
</evidence>
<evidence type="ECO:0000313" key="18">
    <source>
        <dbReference type="Proteomes" id="UP000075288"/>
    </source>
</evidence>
<comment type="subcellular location">
    <subcellularLocation>
        <location evidence="2 12 14">Cytoplasm</location>
    </subcellularLocation>
</comment>
<dbReference type="InterPro" id="IPR006063">
    <property type="entry name" value="HisA_bact_arch"/>
</dbReference>
<reference evidence="15" key="3">
    <citation type="submission" date="2016-01" db="EMBL/GenBank/DDBJ databases">
        <authorList>
            <person name="Oliw E.H."/>
        </authorList>
    </citation>
    <scope>NUCLEOTIDE SEQUENCE [LARGE SCALE GENOMIC DNA]</scope>
    <source>
        <strain evidence="15">GED7749B</strain>
    </source>
</reference>
<evidence type="ECO:0000256" key="14">
    <source>
        <dbReference type="RuleBase" id="RU003658"/>
    </source>
</evidence>
<keyword evidence="10 12" id="KW-0413">Isomerase</keyword>
<dbReference type="InterPro" id="IPR006062">
    <property type="entry name" value="His_biosynth"/>
</dbReference>
<organism evidence="16 18">
    <name type="scientific">Heyndrickxia coagulans</name>
    <name type="common">Weizmannia coagulans</name>
    <dbReference type="NCBI Taxonomy" id="1398"/>
    <lineage>
        <taxon>Bacteria</taxon>
        <taxon>Bacillati</taxon>
        <taxon>Bacillota</taxon>
        <taxon>Bacilli</taxon>
        <taxon>Bacillales</taxon>
        <taxon>Bacillaceae</taxon>
        <taxon>Heyndrickxia</taxon>
    </lineage>
</organism>
<accession>A0A150JP77</accession>
<keyword evidence="9 12" id="KW-0368">Histidine biosynthesis</keyword>
<dbReference type="GO" id="GO:0000105">
    <property type="term" value="P:L-histidine biosynthetic process"/>
    <property type="evidence" value="ECO:0007669"/>
    <property type="project" value="UniProtKB-UniRule"/>
</dbReference>
<dbReference type="InterPro" id="IPR011060">
    <property type="entry name" value="RibuloseP-bd_barrel"/>
</dbReference>
<comment type="pathway">
    <text evidence="3 12 14">Amino-acid biosynthesis; L-histidine biosynthesis; L-histidine from 5-phospho-alpha-D-ribose 1-diphosphate: step 4/9.</text>
</comment>
<dbReference type="RefSeq" id="WP_014098408.1">
    <property type="nucleotide sequence ID" value="NZ_CP017888.1"/>
</dbReference>
<evidence type="ECO:0000256" key="7">
    <source>
        <dbReference type="ARBA" id="ARBA00022490"/>
    </source>
</evidence>
<dbReference type="InterPro" id="IPR023016">
    <property type="entry name" value="HisA/PriA"/>
</dbReference>
<dbReference type="GO" id="GO:0003949">
    <property type="term" value="F:1-(5-phosphoribosyl)-5-[(5-phosphoribosylamino)methylideneamino]imidazole-4-carboxamide isomerase activity"/>
    <property type="evidence" value="ECO:0007669"/>
    <property type="project" value="UniProtKB-UniRule"/>
</dbReference>
<dbReference type="NCBIfam" id="TIGR00007">
    <property type="entry name" value="1-(5-phosphoribosyl)-5-[(5-phosphoribosylamino)methylideneamino]imidazole-4-carboxamide isomerase"/>
    <property type="match status" value="1"/>
</dbReference>
<evidence type="ECO:0000256" key="4">
    <source>
        <dbReference type="ARBA" id="ARBA00009667"/>
    </source>
</evidence>
<evidence type="ECO:0000256" key="9">
    <source>
        <dbReference type="ARBA" id="ARBA00023102"/>
    </source>
</evidence>
<comment type="similarity">
    <text evidence="4 12 13">Belongs to the HisA/HisF family.</text>
</comment>
<dbReference type="Proteomes" id="UP000075288">
    <property type="component" value="Unassembled WGS sequence"/>
</dbReference>
<evidence type="ECO:0000256" key="5">
    <source>
        <dbReference type="ARBA" id="ARBA00012550"/>
    </source>
</evidence>
<dbReference type="InterPro" id="IPR013785">
    <property type="entry name" value="Aldolase_TIM"/>
</dbReference>
<evidence type="ECO:0000313" key="15">
    <source>
        <dbReference type="EMBL" id="KWZ76849.1"/>
    </source>
</evidence>
<evidence type="ECO:0000256" key="10">
    <source>
        <dbReference type="ARBA" id="ARBA00023235"/>
    </source>
</evidence>
<feature type="active site" description="Proton acceptor" evidence="12">
    <location>
        <position position="8"/>
    </location>
</feature>
<evidence type="ECO:0000256" key="3">
    <source>
        <dbReference type="ARBA" id="ARBA00005133"/>
    </source>
</evidence>
<dbReference type="Gene3D" id="3.20.20.70">
    <property type="entry name" value="Aldolase class I"/>
    <property type="match status" value="1"/>
</dbReference>
<dbReference type="SUPFAM" id="SSF51366">
    <property type="entry name" value="Ribulose-phoshate binding barrel"/>
    <property type="match status" value="1"/>
</dbReference>
<keyword evidence="8 12" id="KW-0028">Amino-acid biosynthesis</keyword>
<feature type="active site" description="Proton donor" evidence="12">
    <location>
        <position position="129"/>
    </location>
</feature>
<reference evidence="16 18" key="1">
    <citation type="submission" date="2016-01" db="EMBL/GenBank/DDBJ databases">
        <title>Genome Sequences of Twelve Sporeforming Bacillus Species Isolated from Foods.</title>
        <authorList>
            <person name="Berendsen E.M."/>
            <person name="Wells-Bennik M.H."/>
            <person name="Krawcyk A.O."/>
            <person name="De Jong A."/>
            <person name="Holsappel S."/>
            <person name="Eijlander R.T."/>
            <person name="Kuipers O.P."/>
        </authorList>
    </citation>
    <scope>NUCLEOTIDE SEQUENCE [LARGE SCALE GENOMIC DNA]</scope>
    <source>
        <strain evidence="16 18">B4098</strain>
    </source>
</reference>
<dbReference type="UniPathway" id="UPA00031">
    <property type="reaction ID" value="UER00009"/>
</dbReference>
<dbReference type="GO" id="GO:0000162">
    <property type="term" value="P:L-tryptophan biosynthetic process"/>
    <property type="evidence" value="ECO:0007669"/>
    <property type="project" value="TreeGrafter"/>
</dbReference>
<dbReference type="GeneID" id="93259981"/>
<evidence type="ECO:0000313" key="17">
    <source>
        <dbReference type="Proteomes" id="UP000070376"/>
    </source>
</evidence>
<name>A0A150JP77_HEYCO</name>
<dbReference type="PANTHER" id="PTHR43090">
    <property type="entry name" value="1-(5-PHOSPHORIBOSYL)-5-[(5-PHOSPHORIBOSYLAMINO)METHYLIDENEAMINO] IMIDAZOLE-4-CARBOXAMIDE ISOMERASE"/>
    <property type="match status" value="1"/>
</dbReference>